<dbReference type="Pfam" id="PF00209">
    <property type="entry name" value="SNF"/>
    <property type="match status" value="2"/>
</dbReference>
<evidence type="ECO:0000256" key="6">
    <source>
        <dbReference type="SAM" id="Phobius"/>
    </source>
</evidence>
<accession>A0ABV8UD07</accession>
<dbReference type="NCBIfam" id="NF037979">
    <property type="entry name" value="Na_transp"/>
    <property type="match status" value="1"/>
</dbReference>
<proteinExistence type="predicted"/>
<dbReference type="EMBL" id="JBHSCR010000014">
    <property type="protein sequence ID" value="MFC4348749.1"/>
    <property type="molecule type" value="Genomic_DNA"/>
</dbReference>
<keyword evidence="4 6" id="KW-1133">Transmembrane helix</keyword>
<dbReference type="PANTHER" id="PTHR42948">
    <property type="entry name" value="TRANSPORTER"/>
    <property type="match status" value="1"/>
</dbReference>
<feature type="transmembrane region" description="Helical" evidence="6">
    <location>
        <begin position="89"/>
        <end position="113"/>
    </location>
</feature>
<dbReference type="SUPFAM" id="SSF161070">
    <property type="entry name" value="SNF-like"/>
    <property type="match status" value="1"/>
</dbReference>
<dbReference type="CDD" id="cd10336">
    <property type="entry name" value="SLC6sbd_Tyt1-Like"/>
    <property type="match status" value="1"/>
</dbReference>
<evidence type="ECO:0000256" key="3">
    <source>
        <dbReference type="ARBA" id="ARBA00022692"/>
    </source>
</evidence>
<organism evidence="7 8">
    <name type="scientific">Kordiimonas lipolytica</name>
    <dbReference type="NCBI Taxonomy" id="1662421"/>
    <lineage>
        <taxon>Bacteria</taxon>
        <taxon>Pseudomonadati</taxon>
        <taxon>Pseudomonadota</taxon>
        <taxon>Alphaproteobacteria</taxon>
        <taxon>Kordiimonadales</taxon>
        <taxon>Kordiimonadaceae</taxon>
        <taxon>Kordiimonas</taxon>
    </lineage>
</organism>
<feature type="transmembrane region" description="Helical" evidence="6">
    <location>
        <begin position="244"/>
        <end position="265"/>
    </location>
</feature>
<feature type="transmembrane region" description="Helical" evidence="6">
    <location>
        <begin position="152"/>
        <end position="170"/>
    </location>
</feature>
<dbReference type="InterPro" id="IPR037272">
    <property type="entry name" value="SNS_sf"/>
</dbReference>
<keyword evidence="5 6" id="KW-0472">Membrane</keyword>
<dbReference type="InterPro" id="IPR000175">
    <property type="entry name" value="Na/ntran_symport"/>
</dbReference>
<dbReference type="PROSITE" id="PS50267">
    <property type="entry name" value="NA_NEUROTRAN_SYMP_3"/>
    <property type="match status" value="1"/>
</dbReference>
<feature type="transmembrane region" description="Helical" evidence="6">
    <location>
        <begin position="416"/>
        <end position="433"/>
    </location>
</feature>
<evidence type="ECO:0000256" key="5">
    <source>
        <dbReference type="ARBA" id="ARBA00023136"/>
    </source>
</evidence>
<gene>
    <name evidence="7" type="ORF">ACFO5Q_12925</name>
</gene>
<evidence type="ECO:0000256" key="2">
    <source>
        <dbReference type="ARBA" id="ARBA00022448"/>
    </source>
</evidence>
<feature type="transmembrane region" description="Helical" evidence="6">
    <location>
        <begin position="323"/>
        <end position="346"/>
    </location>
</feature>
<feature type="transmembrane region" description="Helical" evidence="6">
    <location>
        <begin position="454"/>
        <end position="473"/>
    </location>
</feature>
<feature type="transmembrane region" description="Helical" evidence="6">
    <location>
        <begin position="177"/>
        <end position="198"/>
    </location>
</feature>
<reference evidence="8" key="1">
    <citation type="journal article" date="2019" name="Int. J. Syst. Evol. Microbiol.">
        <title>The Global Catalogue of Microorganisms (GCM) 10K type strain sequencing project: providing services to taxonomists for standard genome sequencing and annotation.</title>
        <authorList>
            <consortium name="The Broad Institute Genomics Platform"/>
            <consortium name="The Broad Institute Genome Sequencing Center for Infectious Disease"/>
            <person name="Wu L."/>
            <person name="Ma J."/>
        </authorList>
    </citation>
    <scope>NUCLEOTIDE SEQUENCE [LARGE SCALE GENOMIC DNA]</scope>
    <source>
        <strain evidence="8">CGMCC 1.15304</strain>
    </source>
</reference>
<dbReference type="InterPro" id="IPR047218">
    <property type="entry name" value="YocR/YhdH-like"/>
</dbReference>
<comment type="caution">
    <text evidence="7">The sequence shown here is derived from an EMBL/GenBank/DDBJ whole genome shotgun (WGS) entry which is preliminary data.</text>
</comment>
<name>A0ABV8UD07_9PROT</name>
<feature type="transmembrane region" description="Helical" evidence="6">
    <location>
        <begin position="43"/>
        <end position="68"/>
    </location>
</feature>
<dbReference type="RefSeq" id="WP_082719635.1">
    <property type="nucleotide sequence ID" value="NZ_JBHSCR010000014.1"/>
</dbReference>
<keyword evidence="2" id="KW-0813">Transport</keyword>
<evidence type="ECO:0000313" key="7">
    <source>
        <dbReference type="EMBL" id="MFC4348749.1"/>
    </source>
</evidence>
<dbReference type="PANTHER" id="PTHR42948:SF1">
    <property type="entry name" value="TRANSPORTER"/>
    <property type="match status" value="1"/>
</dbReference>
<evidence type="ECO:0000256" key="1">
    <source>
        <dbReference type="ARBA" id="ARBA00004141"/>
    </source>
</evidence>
<protein>
    <submittedName>
        <fullName evidence="7">Sodium-dependent transporter</fullName>
    </submittedName>
</protein>
<feature type="transmembrane region" description="Helical" evidence="6">
    <location>
        <begin position="367"/>
        <end position="385"/>
    </location>
</feature>
<keyword evidence="3 6" id="KW-0812">Transmembrane</keyword>
<comment type="subcellular location">
    <subcellularLocation>
        <location evidence="1">Membrane</location>
        <topology evidence="1">Multi-pass membrane protein</topology>
    </subcellularLocation>
</comment>
<sequence length="478" mass="51147">MAGAAQHAHWSSRWAFIMAAVGSAVGLGNIWKFPYEAGEGGGGAFVMVYLLFVFFIGTPMLVAELSLGRRGQLSPIGSMKKIAQDEKKSHWWSLIGWSGVVGAFIVISFYSVVGGWTLAYMAKAAMGTFSGIDAETAQNTFVGYISDPVKTLVSHFAFMAITIFIVAKGVQGGLEKAVTVLMPALFAILIILVIYSGFTGDFAKTIDFLFNPDFDKLLFKPNTAEAIAAGEPATRFSLDTVLQALGQSFFSLSLALGSIMTYGSYLTKDVKIGKSAVTIAAADSAVALMAGLAIFPIVFAYGLDVAGGGGLVFMSLPIAFGQMPFGIVFGTLFFGLLAVAAVTSSISLLEPPVSYVEEKTGWNRRKVAVTMGVAAGLLGVLSAYSQGTNLLSDIKINMLGLELDIMGVKDFLTNNIMMPLGGMFTALFVGWFVTRKNMMDELALSDKTFRIWYFLVRFVSPTAIGIIFGKIIFDNFIA</sequence>
<evidence type="ECO:0000256" key="4">
    <source>
        <dbReference type="ARBA" id="ARBA00022989"/>
    </source>
</evidence>
<feature type="transmembrane region" description="Helical" evidence="6">
    <location>
        <begin position="12"/>
        <end position="31"/>
    </location>
</feature>
<dbReference type="Proteomes" id="UP001595776">
    <property type="component" value="Unassembled WGS sequence"/>
</dbReference>
<dbReference type="PRINTS" id="PR00176">
    <property type="entry name" value="NANEUSMPORT"/>
</dbReference>
<keyword evidence="8" id="KW-1185">Reference proteome</keyword>
<evidence type="ECO:0000313" key="8">
    <source>
        <dbReference type="Proteomes" id="UP001595776"/>
    </source>
</evidence>
<feature type="transmembrane region" description="Helical" evidence="6">
    <location>
        <begin position="277"/>
        <end position="303"/>
    </location>
</feature>